<dbReference type="EMBL" id="JACHJI010000011">
    <property type="protein sequence ID" value="MBB4901669.1"/>
    <property type="molecule type" value="Genomic_DNA"/>
</dbReference>
<proteinExistence type="predicted"/>
<gene>
    <name evidence="1" type="ORF">FHS37_005757</name>
</gene>
<evidence type="ECO:0000313" key="2">
    <source>
        <dbReference type="Proteomes" id="UP000579523"/>
    </source>
</evidence>
<accession>A0A7W7PUT1</accession>
<protein>
    <submittedName>
        <fullName evidence="1">Uncharacterized protein</fullName>
    </submittedName>
</protein>
<dbReference type="AlphaFoldDB" id="A0A7W7PUT1"/>
<evidence type="ECO:0000313" key="1">
    <source>
        <dbReference type="EMBL" id="MBB4901669.1"/>
    </source>
</evidence>
<dbReference type="Proteomes" id="UP000579523">
    <property type="component" value="Unassembled WGS sequence"/>
</dbReference>
<name>A0A7W7PUT1_9ACTN</name>
<comment type="caution">
    <text evidence="1">The sequence shown here is derived from an EMBL/GenBank/DDBJ whole genome shotgun (WGS) entry which is preliminary data.</text>
</comment>
<keyword evidence="2" id="KW-1185">Reference proteome</keyword>
<sequence length="55" mass="5403">MEGGRAVSGVAAAGRAEGVGDGGEHRLRVADDLVGVAPQAEQIVHPRVDGGRAGA</sequence>
<reference evidence="1 2" key="1">
    <citation type="submission" date="2020-08" db="EMBL/GenBank/DDBJ databases">
        <title>Genomic Encyclopedia of Type Strains, Phase III (KMG-III): the genomes of soil and plant-associated and newly described type strains.</title>
        <authorList>
            <person name="Whitman W."/>
        </authorList>
    </citation>
    <scope>NUCLEOTIDE SEQUENCE [LARGE SCALE GENOMIC DNA]</scope>
    <source>
        <strain evidence="1 2">CECT 3273</strain>
    </source>
</reference>
<organism evidence="1 2">
    <name type="scientific">Streptomyces griseomycini</name>
    <dbReference type="NCBI Taxonomy" id="66895"/>
    <lineage>
        <taxon>Bacteria</taxon>
        <taxon>Bacillati</taxon>
        <taxon>Actinomycetota</taxon>
        <taxon>Actinomycetes</taxon>
        <taxon>Kitasatosporales</taxon>
        <taxon>Streptomycetaceae</taxon>
        <taxon>Streptomyces</taxon>
    </lineage>
</organism>